<sequence length="136" mass="15056">MRDPGLAKTFSPTRCTNSKHYATAFTPKFVAKTVQAIKNPAKAGFLDTNRITTDIAAANDLEKAPFAAAVRSCGPFQALLPDHFVERLCLGVDLAQPHGVVLARRHQLTDLLAGRFSLQHRRVRLDDLKRLRNVLP</sequence>
<accession>A0A5E5NYG8</accession>
<protein>
    <submittedName>
        <fullName evidence="1">Uncharacterized protein</fullName>
    </submittedName>
</protein>
<gene>
    <name evidence="1" type="ORF">PAP18089_00254</name>
</gene>
<name>A0A5E5NYG8_9BURK</name>
<evidence type="ECO:0000313" key="2">
    <source>
        <dbReference type="Proteomes" id="UP000364291"/>
    </source>
</evidence>
<reference evidence="1 2" key="1">
    <citation type="submission" date="2019-08" db="EMBL/GenBank/DDBJ databases">
        <authorList>
            <person name="Peeters C."/>
        </authorList>
    </citation>
    <scope>NUCLEOTIDE SEQUENCE [LARGE SCALE GENOMIC DNA]</scope>
    <source>
        <strain evidence="1 2">LMG 18089</strain>
    </source>
</reference>
<dbReference type="EMBL" id="CABPSX010000001">
    <property type="protein sequence ID" value="VVG69301.1"/>
    <property type="molecule type" value="Genomic_DNA"/>
</dbReference>
<dbReference type="AlphaFoldDB" id="A0A5E5NYG8"/>
<organism evidence="1 2">
    <name type="scientific">Pandoraea apista</name>
    <dbReference type="NCBI Taxonomy" id="93218"/>
    <lineage>
        <taxon>Bacteria</taxon>
        <taxon>Pseudomonadati</taxon>
        <taxon>Pseudomonadota</taxon>
        <taxon>Betaproteobacteria</taxon>
        <taxon>Burkholderiales</taxon>
        <taxon>Burkholderiaceae</taxon>
        <taxon>Pandoraea</taxon>
    </lineage>
</organism>
<dbReference type="Proteomes" id="UP000364291">
    <property type="component" value="Unassembled WGS sequence"/>
</dbReference>
<evidence type="ECO:0000313" key="1">
    <source>
        <dbReference type="EMBL" id="VVG69301.1"/>
    </source>
</evidence>
<proteinExistence type="predicted"/>